<protein>
    <submittedName>
        <fullName evidence="2">Uncharacterized protein</fullName>
    </submittedName>
</protein>
<sequence>MARDMLMVDAELCEDMAVMREDDPELYTPMQDADEVAESYRKYVIRVELHNILNRLEVDYTDRNRDAVIANDTSGVLMRWIKKDGITRADRREITLVVAKLRWRTSKDFQQKQVAMLANQTKTDEDATMIPLHAGGGEGGGGGGGDGEGGGGDGEGGGGDGEGGGGDGEEAMVKEKVERVAMVKEGEAMARGDAAMREEAMVTTAVEEFECTKRWCLRFARM</sequence>
<dbReference type="EMBL" id="LGRX02000005">
    <property type="protein sequence ID" value="KAK3290053.1"/>
    <property type="molecule type" value="Genomic_DNA"/>
</dbReference>
<evidence type="ECO:0000313" key="3">
    <source>
        <dbReference type="Proteomes" id="UP001190700"/>
    </source>
</evidence>
<accession>A0AAE0H525</accession>
<gene>
    <name evidence="2" type="ORF">CYMTET_2521</name>
</gene>
<comment type="caution">
    <text evidence="2">The sequence shown here is derived from an EMBL/GenBank/DDBJ whole genome shotgun (WGS) entry which is preliminary data.</text>
</comment>
<evidence type="ECO:0000313" key="2">
    <source>
        <dbReference type="EMBL" id="KAK3290053.1"/>
    </source>
</evidence>
<organism evidence="2 3">
    <name type="scientific">Cymbomonas tetramitiformis</name>
    <dbReference type="NCBI Taxonomy" id="36881"/>
    <lineage>
        <taxon>Eukaryota</taxon>
        <taxon>Viridiplantae</taxon>
        <taxon>Chlorophyta</taxon>
        <taxon>Pyramimonadophyceae</taxon>
        <taxon>Pyramimonadales</taxon>
        <taxon>Pyramimonadaceae</taxon>
        <taxon>Cymbomonas</taxon>
    </lineage>
</organism>
<dbReference type="AlphaFoldDB" id="A0AAE0H525"/>
<feature type="compositionally biased region" description="Gly residues" evidence="1">
    <location>
        <begin position="134"/>
        <end position="166"/>
    </location>
</feature>
<reference evidence="2 3" key="1">
    <citation type="journal article" date="2015" name="Genome Biol. Evol.">
        <title>Comparative Genomics of a Bacterivorous Green Alga Reveals Evolutionary Causalities and Consequences of Phago-Mixotrophic Mode of Nutrition.</title>
        <authorList>
            <person name="Burns J.A."/>
            <person name="Paasch A."/>
            <person name="Narechania A."/>
            <person name="Kim E."/>
        </authorList>
    </citation>
    <scope>NUCLEOTIDE SEQUENCE [LARGE SCALE GENOMIC DNA]</scope>
    <source>
        <strain evidence="2 3">PLY_AMNH</strain>
    </source>
</reference>
<evidence type="ECO:0000256" key="1">
    <source>
        <dbReference type="SAM" id="MobiDB-lite"/>
    </source>
</evidence>
<proteinExistence type="predicted"/>
<name>A0AAE0H525_9CHLO</name>
<feature type="region of interest" description="Disordered" evidence="1">
    <location>
        <begin position="130"/>
        <end position="169"/>
    </location>
</feature>
<dbReference type="Proteomes" id="UP001190700">
    <property type="component" value="Unassembled WGS sequence"/>
</dbReference>
<keyword evidence="3" id="KW-1185">Reference proteome</keyword>